<keyword evidence="2" id="KW-1185">Reference proteome</keyword>
<protein>
    <submittedName>
        <fullName evidence="1">Uncharacterized protein</fullName>
    </submittedName>
</protein>
<dbReference type="Proteomes" id="UP000299102">
    <property type="component" value="Unassembled WGS sequence"/>
</dbReference>
<dbReference type="AlphaFoldDB" id="A0A4C1U218"/>
<organism evidence="1 2">
    <name type="scientific">Eumeta variegata</name>
    <name type="common">Bagworm moth</name>
    <name type="synonym">Eumeta japonica</name>
    <dbReference type="NCBI Taxonomy" id="151549"/>
    <lineage>
        <taxon>Eukaryota</taxon>
        <taxon>Metazoa</taxon>
        <taxon>Ecdysozoa</taxon>
        <taxon>Arthropoda</taxon>
        <taxon>Hexapoda</taxon>
        <taxon>Insecta</taxon>
        <taxon>Pterygota</taxon>
        <taxon>Neoptera</taxon>
        <taxon>Endopterygota</taxon>
        <taxon>Lepidoptera</taxon>
        <taxon>Glossata</taxon>
        <taxon>Ditrysia</taxon>
        <taxon>Tineoidea</taxon>
        <taxon>Psychidae</taxon>
        <taxon>Oiketicinae</taxon>
        <taxon>Eumeta</taxon>
    </lineage>
</organism>
<sequence length="104" mass="10801">MSGGELACAHASSAPGPEVYGQIKWELSGNANGCVMAEAARALLADSSHLLDVPPGPRPVAASRGRRSLPLDRPLRGFVSPASPALILINFNLIYSPGRPFVPA</sequence>
<comment type="caution">
    <text evidence="1">The sequence shown here is derived from an EMBL/GenBank/DDBJ whole genome shotgun (WGS) entry which is preliminary data.</text>
</comment>
<name>A0A4C1U218_EUMVA</name>
<accession>A0A4C1U218</accession>
<dbReference type="EMBL" id="BGZK01000118">
    <property type="protein sequence ID" value="GBP20413.1"/>
    <property type="molecule type" value="Genomic_DNA"/>
</dbReference>
<proteinExistence type="predicted"/>
<evidence type="ECO:0000313" key="1">
    <source>
        <dbReference type="EMBL" id="GBP20413.1"/>
    </source>
</evidence>
<gene>
    <name evidence="1" type="ORF">EVAR_14662_1</name>
</gene>
<reference evidence="1 2" key="1">
    <citation type="journal article" date="2019" name="Commun. Biol.">
        <title>The bagworm genome reveals a unique fibroin gene that provides high tensile strength.</title>
        <authorList>
            <person name="Kono N."/>
            <person name="Nakamura H."/>
            <person name="Ohtoshi R."/>
            <person name="Tomita M."/>
            <person name="Numata K."/>
            <person name="Arakawa K."/>
        </authorList>
    </citation>
    <scope>NUCLEOTIDE SEQUENCE [LARGE SCALE GENOMIC DNA]</scope>
</reference>
<evidence type="ECO:0000313" key="2">
    <source>
        <dbReference type="Proteomes" id="UP000299102"/>
    </source>
</evidence>